<keyword evidence="4" id="KW-1185">Reference proteome</keyword>
<sequence>MKNSLLKYTFLFVSFFLLGCGEKPVNWSRTFDSKDTIPFGTYILRQELTEIFPGIKVENISESTYDHFQNIQYKYRTDHYFLIYDELIFDDATWEKIAEYVNQGGSAFISNSAVHPILEEILGIQISTLAYEAAHPVASLSVKIPEKENQYVYEKGFDTAYFSNYDEKTTEVLGNLKYNDEKKPNFLKIYYGEGYFLLHSEPIAFTNYHMLKKNHHQYVTDVFSYLNPENIIWDNHRMLRRQTGERNDGGFFNGLSFIMKHEALRYAFLLLVVMGILYLIFNSKRRQKAVPILLPYTNYTLEFAKTLSELYRYNADHTAMVRYKINYFLEQLRTHYQITAKDTEKDFSEILSSKSGVDQETCRKLVLKIDILKSKNYLDKEDFFAIHTLIESFKQKSKNYGRAATRK</sequence>
<dbReference type="Pfam" id="PF14258">
    <property type="entry name" value="DUF4350"/>
    <property type="match status" value="1"/>
</dbReference>
<keyword evidence="1" id="KW-1133">Transmembrane helix</keyword>
<dbReference type="InterPro" id="IPR025646">
    <property type="entry name" value="DUF4350"/>
</dbReference>
<feature type="domain" description="DUF4350" evidence="2">
    <location>
        <begin position="34"/>
        <end position="219"/>
    </location>
</feature>
<comment type="caution">
    <text evidence="3">The sequence shown here is derived from an EMBL/GenBank/DDBJ whole genome shotgun (WGS) entry which is preliminary data.</text>
</comment>
<evidence type="ECO:0000259" key="2">
    <source>
        <dbReference type="Pfam" id="PF14258"/>
    </source>
</evidence>
<dbReference type="EMBL" id="JACDZE010000001">
    <property type="protein sequence ID" value="MBA5628269.1"/>
    <property type="molecule type" value="Genomic_DNA"/>
</dbReference>
<name>A0A838ZRK9_9FLAO</name>
<evidence type="ECO:0000313" key="4">
    <source>
        <dbReference type="Proteomes" id="UP000552241"/>
    </source>
</evidence>
<dbReference type="RefSeq" id="WP_182041875.1">
    <property type="nucleotide sequence ID" value="NZ_JACDZE010000001.1"/>
</dbReference>
<dbReference type="AlphaFoldDB" id="A0A838ZRK9"/>
<keyword evidence="1" id="KW-0472">Membrane</keyword>
<feature type="transmembrane region" description="Helical" evidence="1">
    <location>
        <begin position="263"/>
        <end position="281"/>
    </location>
</feature>
<evidence type="ECO:0000313" key="3">
    <source>
        <dbReference type="EMBL" id="MBA5628269.1"/>
    </source>
</evidence>
<protein>
    <recommendedName>
        <fullName evidence="2">DUF4350 domain-containing protein</fullName>
    </recommendedName>
</protein>
<organism evidence="3 4">
    <name type="scientific">Moheibacter lacus</name>
    <dbReference type="NCBI Taxonomy" id="2745851"/>
    <lineage>
        <taxon>Bacteria</taxon>
        <taxon>Pseudomonadati</taxon>
        <taxon>Bacteroidota</taxon>
        <taxon>Flavobacteriia</taxon>
        <taxon>Flavobacteriales</taxon>
        <taxon>Weeksellaceae</taxon>
        <taxon>Moheibacter</taxon>
    </lineage>
</organism>
<reference evidence="3 4" key="1">
    <citation type="submission" date="2020-07" db="EMBL/GenBank/DDBJ databases">
        <title>Moheibacter lacus sp. nov., a member of the family Flavobacteriaceae isolated from freshwater lake sediment.</title>
        <authorList>
            <person name="Liu Y."/>
        </authorList>
    </citation>
    <scope>NUCLEOTIDE SEQUENCE [LARGE SCALE GENOMIC DNA]</scope>
    <source>
        <strain evidence="3 4">BDHS18</strain>
    </source>
</reference>
<dbReference type="Proteomes" id="UP000552241">
    <property type="component" value="Unassembled WGS sequence"/>
</dbReference>
<gene>
    <name evidence="3" type="ORF">HU137_00625</name>
</gene>
<accession>A0A838ZRK9</accession>
<dbReference type="PROSITE" id="PS51257">
    <property type="entry name" value="PROKAR_LIPOPROTEIN"/>
    <property type="match status" value="1"/>
</dbReference>
<keyword evidence="1" id="KW-0812">Transmembrane</keyword>
<proteinExistence type="predicted"/>
<evidence type="ECO:0000256" key="1">
    <source>
        <dbReference type="SAM" id="Phobius"/>
    </source>
</evidence>